<dbReference type="Gene3D" id="3.40.50.1820">
    <property type="entry name" value="alpha/beta hydrolase"/>
    <property type="match status" value="1"/>
</dbReference>
<protein>
    <submittedName>
        <fullName evidence="4">Alpha/Beta hydrolase protein</fullName>
    </submittedName>
</protein>
<evidence type="ECO:0000313" key="5">
    <source>
        <dbReference type="Proteomes" id="UP001209540"/>
    </source>
</evidence>
<dbReference type="PRINTS" id="PR00111">
    <property type="entry name" value="ABHYDROLASE"/>
</dbReference>
<evidence type="ECO:0000256" key="1">
    <source>
        <dbReference type="ARBA" id="ARBA00008645"/>
    </source>
</evidence>
<dbReference type="InterPro" id="IPR029058">
    <property type="entry name" value="AB_hydrolase_fold"/>
</dbReference>
<reference evidence="4" key="1">
    <citation type="journal article" date="2022" name="IScience">
        <title>Evolution of zygomycete secretomes and the origins of terrestrial fungal ecologies.</title>
        <authorList>
            <person name="Chang Y."/>
            <person name="Wang Y."/>
            <person name="Mondo S."/>
            <person name="Ahrendt S."/>
            <person name="Andreopoulos W."/>
            <person name="Barry K."/>
            <person name="Beard J."/>
            <person name="Benny G.L."/>
            <person name="Blankenship S."/>
            <person name="Bonito G."/>
            <person name="Cuomo C."/>
            <person name="Desiro A."/>
            <person name="Gervers K.A."/>
            <person name="Hundley H."/>
            <person name="Kuo A."/>
            <person name="LaButti K."/>
            <person name="Lang B.F."/>
            <person name="Lipzen A."/>
            <person name="O'Donnell K."/>
            <person name="Pangilinan J."/>
            <person name="Reynolds N."/>
            <person name="Sandor L."/>
            <person name="Smith M.E."/>
            <person name="Tsang A."/>
            <person name="Grigoriev I.V."/>
            <person name="Stajich J.E."/>
            <person name="Spatafora J.W."/>
        </authorList>
    </citation>
    <scope>NUCLEOTIDE SEQUENCE</scope>
    <source>
        <strain evidence="4">RSA 2281</strain>
    </source>
</reference>
<comment type="similarity">
    <text evidence="1">Belongs to the AB hydrolase superfamily.</text>
</comment>
<dbReference type="PANTHER" id="PTHR46118">
    <property type="entry name" value="PROTEIN ABHD11"/>
    <property type="match status" value="1"/>
</dbReference>
<dbReference type="AlphaFoldDB" id="A0AAD5PLG2"/>
<proteinExistence type="inferred from homology"/>
<dbReference type="Pfam" id="PF00561">
    <property type="entry name" value="Abhydrolase_1"/>
    <property type="match status" value="1"/>
</dbReference>
<evidence type="ECO:0000313" key="4">
    <source>
        <dbReference type="EMBL" id="KAI9278983.1"/>
    </source>
</evidence>
<organism evidence="4 5">
    <name type="scientific">Phascolomyces articulosus</name>
    <dbReference type="NCBI Taxonomy" id="60185"/>
    <lineage>
        <taxon>Eukaryota</taxon>
        <taxon>Fungi</taxon>
        <taxon>Fungi incertae sedis</taxon>
        <taxon>Mucoromycota</taxon>
        <taxon>Mucoromycotina</taxon>
        <taxon>Mucoromycetes</taxon>
        <taxon>Mucorales</taxon>
        <taxon>Lichtheimiaceae</taxon>
        <taxon>Phascolomyces</taxon>
    </lineage>
</organism>
<dbReference type="Proteomes" id="UP001209540">
    <property type="component" value="Unassembled WGS sequence"/>
</dbReference>
<keyword evidence="5" id="KW-1185">Reference proteome</keyword>
<evidence type="ECO:0000256" key="2">
    <source>
        <dbReference type="ARBA" id="ARBA00022801"/>
    </source>
</evidence>
<dbReference type="InterPro" id="IPR000073">
    <property type="entry name" value="AB_hydrolase_1"/>
</dbReference>
<evidence type="ECO:0000259" key="3">
    <source>
        <dbReference type="Pfam" id="PF00561"/>
    </source>
</evidence>
<sequence length="276" mass="31247">MNSSKRLVSLAFDKYAAKSPRGPPLIVSHGLYGSKMNWRTMGKVLSTRLSRDVYAVDLRNHGDSFRSDTHTLEAMATDLTQFIADHNLEKPVLVGHSMGGKVTMTSALQSPESISQLVVIDIPPVYFGYVVLRFGKYTDAFEAIERERPDRLAVADKILERYEQNKGVRQFLLTNLRRNEDIGSYTIKANYHVLGKSLDNLAGFDTKGTFEKPTLFITGGDSPYRPQFHEHRDEILRMFPNSILETIENANHWVHADQPEAFVKLMIKTFMPSGSH</sequence>
<dbReference type="SUPFAM" id="SSF53474">
    <property type="entry name" value="alpha/beta-Hydrolases"/>
    <property type="match status" value="1"/>
</dbReference>
<feature type="domain" description="AB hydrolase-1" evidence="3">
    <location>
        <begin position="23"/>
        <end position="258"/>
    </location>
</feature>
<comment type="caution">
    <text evidence="4">The sequence shown here is derived from an EMBL/GenBank/DDBJ whole genome shotgun (WGS) entry which is preliminary data.</text>
</comment>
<dbReference type="PANTHER" id="PTHR46118:SF4">
    <property type="entry name" value="PROTEIN ABHD11"/>
    <property type="match status" value="1"/>
</dbReference>
<gene>
    <name evidence="4" type="ORF">BDA99DRAFT_493687</name>
</gene>
<reference evidence="4" key="2">
    <citation type="submission" date="2023-02" db="EMBL/GenBank/DDBJ databases">
        <authorList>
            <consortium name="DOE Joint Genome Institute"/>
            <person name="Mondo S.J."/>
            <person name="Chang Y."/>
            <person name="Wang Y."/>
            <person name="Ahrendt S."/>
            <person name="Andreopoulos W."/>
            <person name="Barry K."/>
            <person name="Beard J."/>
            <person name="Benny G.L."/>
            <person name="Blankenship S."/>
            <person name="Bonito G."/>
            <person name="Cuomo C."/>
            <person name="Desiro A."/>
            <person name="Gervers K.A."/>
            <person name="Hundley H."/>
            <person name="Kuo A."/>
            <person name="LaButti K."/>
            <person name="Lang B.F."/>
            <person name="Lipzen A."/>
            <person name="O'Donnell K."/>
            <person name="Pangilinan J."/>
            <person name="Reynolds N."/>
            <person name="Sandor L."/>
            <person name="Smith M.W."/>
            <person name="Tsang A."/>
            <person name="Grigoriev I.V."/>
            <person name="Stajich J.E."/>
            <person name="Spatafora J.W."/>
        </authorList>
    </citation>
    <scope>NUCLEOTIDE SEQUENCE</scope>
    <source>
        <strain evidence="4">RSA 2281</strain>
    </source>
</reference>
<accession>A0AAD5PLG2</accession>
<dbReference type="EMBL" id="JAIXMP010000001">
    <property type="protein sequence ID" value="KAI9278983.1"/>
    <property type="molecule type" value="Genomic_DNA"/>
</dbReference>
<name>A0AAD5PLG2_9FUNG</name>
<dbReference type="GO" id="GO:0016787">
    <property type="term" value="F:hydrolase activity"/>
    <property type="evidence" value="ECO:0007669"/>
    <property type="project" value="UniProtKB-KW"/>
</dbReference>
<keyword evidence="2 4" id="KW-0378">Hydrolase</keyword>